<reference evidence="12" key="1">
    <citation type="submission" date="2019-07" db="EMBL/GenBank/DDBJ databases">
        <title>Annotation for the trematode Paragonimus miyazaki's.</title>
        <authorList>
            <person name="Choi Y.-J."/>
        </authorList>
    </citation>
    <scope>NUCLEOTIDE SEQUENCE</scope>
    <source>
        <strain evidence="12">Japan</strain>
    </source>
</reference>
<dbReference type="Gene3D" id="1.25.40.20">
    <property type="entry name" value="Ankyrin repeat-containing domain"/>
    <property type="match status" value="5"/>
</dbReference>
<dbReference type="PANTHER" id="PTHR24198:SF165">
    <property type="entry name" value="ANKYRIN REPEAT-CONTAINING PROTEIN-RELATED"/>
    <property type="match status" value="1"/>
</dbReference>
<dbReference type="PROSITE" id="PS50297">
    <property type="entry name" value="ANK_REP_REGION"/>
    <property type="match status" value="5"/>
</dbReference>
<dbReference type="EMBL" id="JTDE01001200">
    <property type="protein sequence ID" value="KAF7259437.1"/>
    <property type="molecule type" value="Genomic_DNA"/>
</dbReference>
<dbReference type="AlphaFoldDB" id="A0A8S9Z8I0"/>
<dbReference type="GO" id="GO:0008270">
    <property type="term" value="F:zinc ion binding"/>
    <property type="evidence" value="ECO:0007669"/>
    <property type="project" value="UniProtKB-KW"/>
</dbReference>
<dbReference type="InterPro" id="IPR000210">
    <property type="entry name" value="BTB/POZ_dom"/>
</dbReference>
<dbReference type="InterPro" id="IPR013083">
    <property type="entry name" value="Znf_RING/FYVE/PHD"/>
</dbReference>
<dbReference type="PROSITE" id="PS50088">
    <property type="entry name" value="ANK_REPEAT"/>
    <property type="match status" value="6"/>
</dbReference>
<feature type="domain" description="BTB" evidence="10">
    <location>
        <begin position="54"/>
        <end position="116"/>
    </location>
</feature>
<dbReference type="Pfam" id="PF00651">
    <property type="entry name" value="BTB"/>
    <property type="match status" value="1"/>
</dbReference>
<feature type="domain" description="FYVE-type" evidence="11">
    <location>
        <begin position="1212"/>
        <end position="1272"/>
    </location>
</feature>
<feature type="repeat" description="ANK" evidence="6">
    <location>
        <begin position="241"/>
        <end position="269"/>
    </location>
</feature>
<dbReference type="Gene3D" id="3.30.40.10">
    <property type="entry name" value="Zinc/RING finger domain, C3HC4 (zinc finger)"/>
    <property type="match status" value="1"/>
</dbReference>
<dbReference type="InterPro" id="IPR000306">
    <property type="entry name" value="Znf_FYVE"/>
</dbReference>
<evidence type="ECO:0000259" key="10">
    <source>
        <dbReference type="PROSITE" id="PS50097"/>
    </source>
</evidence>
<sequence length="1277" mass="141099">MEELRKDLRRLQSKINELQNENGILRATLGRESTSFCSRLMEFVKQLHLNDQFSDIKLKTPEKLFPGHKFVLNARGGLWNFDSGGDFESVEITGFTQSVCEALIVWVYKGEINCSEDATFLCEFINLAKLHELTDLVLKCEFLLGMLLTRDTCTQIYEAAFTAKANYLLERSFSMLSEAWSTISTEELDKLSSQVLRSILEKQSNFPLHDAIKLGRTDVALLLLEANPVELRKLVNLLNQPGLSPLYLALQRDNFTLAERLIRCGADPNLLIGPNVNKQPTGHFALLNNHFTAVHFLVDHGYEVDSCLEDSQTTLLHLLVANGSNNANESAQLDLARAILNKSINVSAPDRNGRTPLHIALLHNSKAMFDLLLEQPERLDLDATDRLGCPPLWFALVADFGDTNTPSSHAYGFADQMFSNGSPISRSYTASLIRAGADIDFRFGSTLDGDDDHTIEAADYSFPKDGDTLLMACARCGLESGALFLLQPQPNCSAAAVELTNVSGETVYHLAVESKLRTLSHRLATVHKADPNQFRIRTVTINEPTFTKPIGSPPTQKAVVPSSTFGSPKCLDPFQLFPDDEAVSANGDSSQPVTFENPFDLNSMSERMDPDGQGPMSSTPDSSVVVRSGELPRERFVEEKRTPLHLAITNGLSELIELYLDLKCDREPDWFLLDENGESVLSLALWSEQFDLASRILVAASRQYQKVLGPTDTSANAVLAQFTGGPGATSLLHRAVEHDSLEAVRFLIRHRDDVDHSFWKLNTVSSRSSYYIPVFSSTLIICLICCSLFSSMLCYPNQVYHGADVNRWHNFPGTAIQVSLLHRCVDQQHDIAAAFLIQNGCDVNSPPRCPELYKHHTLPDAVSRLQPMRAWTPIHMAAAFGAICIVQSLLDCGRTDVNCQDADGNTAVHLAVRTGHNELVNLLLRCPVVDCTVKNKLGHTAFHVAMECRNVKAAHALLERDSTLALQTDNLGRNFLHIALQNKDRAAVFFLIQSGMDMNQCVRDSNQHTPLHLAIIAGVPDDVFRSMLLAGASITSRTPQKHTPLHLCVLHNRPELLHTVLENGADVNEQDSEMNTPLHLAIRTANIACLTILLSHPHTDCCIMNIRGQLAIHLLAEHNPTTAVEMLQHLFEVCVAPQVNARDASGDTALLLAYRAGNVPLCIALVHAGASLGQANADGDTLFSLSRLRKHSAAPDRILTQILDSLMQEPRWEDGVACVDCSAKFGLTNRKHHCRHCGRLLCAPCSNFEIPIIKFGISKPVRVCETCFQFLSNPLGL</sequence>
<keyword evidence="2" id="KW-0677">Repeat</keyword>
<feature type="repeat" description="ANK" evidence="6">
    <location>
        <begin position="352"/>
        <end position="384"/>
    </location>
</feature>
<gene>
    <name evidence="12" type="ORF">EG68_03375</name>
</gene>
<dbReference type="OrthoDB" id="2306477at2759"/>
<evidence type="ECO:0000256" key="1">
    <source>
        <dbReference type="ARBA" id="ARBA00022723"/>
    </source>
</evidence>
<dbReference type="InterPro" id="IPR017455">
    <property type="entry name" value="Znf_FYVE-rel"/>
</dbReference>
<dbReference type="PROSITE" id="PS50178">
    <property type="entry name" value="ZF_FYVE"/>
    <property type="match status" value="1"/>
</dbReference>
<feature type="repeat" description="ANK" evidence="6">
    <location>
        <begin position="1040"/>
        <end position="1072"/>
    </location>
</feature>
<feature type="coiled-coil region" evidence="8">
    <location>
        <begin position="1"/>
        <end position="28"/>
    </location>
</feature>
<dbReference type="Gene3D" id="3.30.710.10">
    <property type="entry name" value="Potassium Channel Kv1.1, Chain A"/>
    <property type="match status" value="1"/>
</dbReference>
<dbReference type="SUPFAM" id="SSF48403">
    <property type="entry name" value="Ankyrin repeat"/>
    <property type="match status" value="4"/>
</dbReference>
<evidence type="ECO:0000256" key="2">
    <source>
        <dbReference type="ARBA" id="ARBA00022737"/>
    </source>
</evidence>
<organism evidence="12 13">
    <name type="scientific">Paragonimus skrjabini miyazakii</name>
    <dbReference type="NCBI Taxonomy" id="59628"/>
    <lineage>
        <taxon>Eukaryota</taxon>
        <taxon>Metazoa</taxon>
        <taxon>Spiralia</taxon>
        <taxon>Lophotrochozoa</taxon>
        <taxon>Platyhelminthes</taxon>
        <taxon>Trematoda</taxon>
        <taxon>Digenea</taxon>
        <taxon>Plagiorchiida</taxon>
        <taxon>Troglotremata</taxon>
        <taxon>Troglotrematidae</taxon>
        <taxon>Paragonimus</taxon>
    </lineage>
</organism>
<proteinExistence type="predicted"/>
<dbReference type="InterPro" id="IPR002110">
    <property type="entry name" value="Ankyrin_rpt"/>
</dbReference>
<keyword evidence="4" id="KW-0862">Zinc</keyword>
<feature type="region of interest" description="Disordered" evidence="9">
    <location>
        <begin position="582"/>
        <end position="625"/>
    </location>
</feature>
<keyword evidence="3 7" id="KW-0863">Zinc-finger</keyword>
<dbReference type="Pfam" id="PF01363">
    <property type="entry name" value="FYVE"/>
    <property type="match status" value="1"/>
</dbReference>
<evidence type="ECO:0000256" key="8">
    <source>
        <dbReference type="SAM" id="Coils"/>
    </source>
</evidence>
<dbReference type="Proteomes" id="UP000822476">
    <property type="component" value="Unassembled WGS sequence"/>
</dbReference>
<comment type="caution">
    <text evidence="12">The sequence shown here is derived from an EMBL/GenBank/DDBJ whole genome shotgun (WGS) entry which is preliminary data.</text>
</comment>
<feature type="repeat" description="ANK" evidence="6">
    <location>
        <begin position="903"/>
        <end position="925"/>
    </location>
</feature>
<evidence type="ECO:0000256" key="7">
    <source>
        <dbReference type="PROSITE-ProRule" id="PRU00091"/>
    </source>
</evidence>
<keyword evidence="1" id="KW-0479">Metal-binding</keyword>
<evidence type="ECO:0000256" key="3">
    <source>
        <dbReference type="ARBA" id="ARBA00022771"/>
    </source>
</evidence>
<dbReference type="SUPFAM" id="SSF54695">
    <property type="entry name" value="POZ domain"/>
    <property type="match status" value="1"/>
</dbReference>
<evidence type="ECO:0000256" key="9">
    <source>
        <dbReference type="SAM" id="MobiDB-lite"/>
    </source>
</evidence>
<accession>A0A8S9Z8I0</accession>
<dbReference type="PROSITE" id="PS50097">
    <property type="entry name" value="BTB"/>
    <property type="match status" value="1"/>
</dbReference>
<feature type="repeat" description="ANK" evidence="6">
    <location>
        <begin position="1006"/>
        <end position="1039"/>
    </location>
</feature>
<dbReference type="SUPFAM" id="SSF57903">
    <property type="entry name" value="FYVE/PHD zinc finger"/>
    <property type="match status" value="1"/>
</dbReference>
<keyword evidence="5 6" id="KW-0040">ANK repeat</keyword>
<dbReference type="Pfam" id="PF12796">
    <property type="entry name" value="Ank_2"/>
    <property type="match status" value="3"/>
</dbReference>
<protein>
    <recommendedName>
        <fullName evidence="14">Ankyrin repeat and FYVE domain-containing protein 1</fullName>
    </recommendedName>
</protein>
<dbReference type="SMART" id="SM00248">
    <property type="entry name" value="ANK"/>
    <property type="match status" value="19"/>
</dbReference>
<keyword evidence="8" id="KW-0175">Coiled coil</keyword>
<evidence type="ECO:0008006" key="14">
    <source>
        <dbReference type="Google" id="ProtNLM"/>
    </source>
</evidence>
<evidence type="ECO:0000313" key="12">
    <source>
        <dbReference type="EMBL" id="KAF7259437.1"/>
    </source>
</evidence>
<name>A0A8S9Z8I0_9TREM</name>
<evidence type="ECO:0000256" key="6">
    <source>
        <dbReference type="PROSITE-ProRule" id="PRU00023"/>
    </source>
</evidence>
<feature type="repeat" description="ANK" evidence="6">
    <location>
        <begin position="1145"/>
        <end position="1177"/>
    </location>
</feature>
<evidence type="ECO:0000256" key="4">
    <source>
        <dbReference type="ARBA" id="ARBA00022833"/>
    </source>
</evidence>
<keyword evidence="13" id="KW-1185">Reference proteome</keyword>
<dbReference type="InterPro" id="IPR011011">
    <property type="entry name" value="Znf_FYVE_PHD"/>
</dbReference>
<evidence type="ECO:0000256" key="5">
    <source>
        <dbReference type="ARBA" id="ARBA00023043"/>
    </source>
</evidence>
<feature type="compositionally biased region" description="Polar residues" evidence="9">
    <location>
        <begin position="586"/>
        <end position="605"/>
    </location>
</feature>
<dbReference type="InterPro" id="IPR036770">
    <property type="entry name" value="Ankyrin_rpt-contain_sf"/>
</dbReference>
<dbReference type="PANTHER" id="PTHR24198">
    <property type="entry name" value="ANKYRIN REPEAT AND PROTEIN KINASE DOMAIN-CONTAINING PROTEIN"/>
    <property type="match status" value="1"/>
</dbReference>
<evidence type="ECO:0000313" key="13">
    <source>
        <dbReference type="Proteomes" id="UP000822476"/>
    </source>
</evidence>
<dbReference type="SMART" id="SM00064">
    <property type="entry name" value="FYVE"/>
    <property type="match status" value="1"/>
</dbReference>
<dbReference type="InterPro" id="IPR011333">
    <property type="entry name" value="SKP1/BTB/POZ_sf"/>
</dbReference>
<evidence type="ECO:0000259" key="11">
    <source>
        <dbReference type="PROSITE" id="PS50178"/>
    </source>
</evidence>